<evidence type="ECO:0000313" key="10">
    <source>
        <dbReference type="Proteomes" id="UP000502298"/>
    </source>
</evidence>
<keyword evidence="3" id="KW-0812">Transmembrane</keyword>
<evidence type="ECO:0008006" key="11">
    <source>
        <dbReference type="Google" id="ProtNLM"/>
    </source>
</evidence>
<feature type="compositionally biased region" description="Polar residues" evidence="8">
    <location>
        <begin position="94"/>
        <end position="107"/>
    </location>
</feature>
<proteinExistence type="predicted"/>
<evidence type="ECO:0000256" key="6">
    <source>
        <dbReference type="ARBA" id="ARBA00023010"/>
    </source>
</evidence>
<sequence>MFGINGAEFIVVLIVGVIVLGPTRAAQAIVWLQQGLAKMRGWSAQMREYTAELRALDKSSLNDVNTTLSELNPAQLDPRSMIRQAVAEEMQLWLNETTNNPSRPSQNPKEDSHDA</sequence>
<accession>A0A6H2EM90</accession>
<keyword evidence="6" id="KW-0811">Translocation</keyword>
<evidence type="ECO:0000256" key="1">
    <source>
        <dbReference type="ARBA" id="ARBA00004167"/>
    </source>
</evidence>
<dbReference type="Pfam" id="PF02416">
    <property type="entry name" value="TatA_B_E"/>
    <property type="match status" value="1"/>
</dbReference>
<dbReference type="Proteomes" id="UP000502298">
    <property type="component" value="Chromosome"/>
</dbReference>
<evidence type="ECO:0000313" key="9">
    <source>
        <dbReference type="EMBL" id="QJC22190.1"/>
    </source>
</evidence>
<dbReference type="PRINTS" id="PR01506">
    <property type="entry name" value="TATBPROTEIN"/>
</dbReference>
<gene>
    <name evidence="9" type="ORF">HC352_06495</name>
</gene>
<keyword evidence="10" id="KW-1185">Reference proteome</keyword>
<evidence type="ECO:0000256" key="5">
    <source>
        <dbReference type="ARBA" id="ARBA00022989"/>
    </source>
</evidence>
<evidence type="ECO:0000256" key="8">
    <source>
        <dbReference type="SAM" id="MobiDB-lite"/>
    </source>
</evidence>
<name>A0A6H2EM90_9ACTO</name>
<evidence type="ECO:0000256" key="3">
    <source>
        <dbReference type="ARBA" id="ARBA00022692"/>
    </source>
</evidence>
<dbReference type="AlphaFoldDB" id="A0A6H2EM90"/>
<reference evidence="9 10" key="1">
    <citation type="submission" date="2020-03" db="EMBL/GenBank/DDBJ databases">
        <title>Complete genome of Arcanobacterium buesumensis sp. nov. strain 2701.</title>
        <authorList>
            <person name="Borowiak M."/>
            <person name="Alssahen M."/>
            <person name="Laemmler C."/>
            <person name="Malorny B."/>
            <person name="Hassan A."/>
            <person name="Prenger-Berninghoff E."/>
            <person name="Ploetz M."/>
            <person name="Abdulmawjood A."/>
        </authorList>
    </citation>
    <scope>NUCLEOTIDE SEQUENCE [LARGE SCALE GENOMIC DNA]</scope>
    <source>
        <strain evidence="9 10">2701</strain>
    </source>
</reference>
<keyword evidence="7" id="KW-0472">Membrane</keyword>
<evidence type="ECO:0000256" key="7">
    <source>
        <dbReference type="ARBA" id="ARBA00023136"/>
    </source>
</evidence>
<keyword evidence="5" id="KW-1133">Transmembrane helix</keyword>
<evidence type="ECO:0000256" key="4">
    <source>
        <dbReference type="ARBA" id="ARBA00022927"/>
    </source>
</evidence>
<dbReference type="RefSeq" id="WP_168918121.1">
    <property type="nucleotide sequence ID" value="NZ_CP050804.1"/>
</dbReference>
<keyword evidence="2" id="KW-0813">Transport</keyword>
<dbReference type="InterPro" id="IPR003369">
    <property type="entry name" value="TatA/B/E"/>
</dbReference>
<comment type="subcellular location">
    <subcellularLocation>
        <location evidence="1">Membrane</location>
        <topology evidence="1">Single-pass membrane protein</topology>
    </subcellularLocation>
</comment>
<dbReference type="EMBL" id="CP050804">
    <property type="protein sequence ID" value="QJC22190.1"/>
    <property type="molecule type" value="Genomic_DNA"/>
</dbReference>
<protein>
    <recommendedName>
        <fullName evidence="11">Translocase</fullName>
    </recommendedName>
</protein>
<dbReference type="KEGG" id="arca:HC352_06495"/>
<feature type="region of interest" description="Disordered" evidence="8">
    <location>
        <begin position="93"/>
        <end position="115"/>
    </location>
</feature>
<organism evidence="9 10">
    <name type="scientific">Arcanobacterium buesumense</name>
    <dbReference type="NCBI Taxonomy" id="2722751"/>
    <lineage>
        <taxon>Bacteria</taxon>
        <taxon>Bacillati</taxon>
        <taxon>Actinomycetota</taxon>
        <taxon>Actinomycetes</taxon>
        <taxon>Actinomycetales</taxon>
        <taxon>Actinomycetaceae</taxon>
        <taxon>Arcanobacterium</taxon>
    </lineage>
</organism>
<keyword evidence="4" id="KW-0653">Protein transport</keyword>
<evidence type="ECO:0000256" key="2">
    <source>
        <dbReference type="ARBA" id="ARBA00022448"/>
    </source>
</evidence>